<gene>
    <name evidence="1" type="ORF">LGH74_03265</name>
</gene>
<organism evidence="1 2">
    <name type="scientific">Hymenobacter lucidus</name>
    <dbReference type="NCBI Taxonomy" id="2880930"/>
    <lineage>
        <taxon>Bacteria</taxon>
        <taxon>Pseudomonadati</taxon>
        <taxon>Bacteroidota</taxon>
        <taxon>Cytophagia</taxon>
        <taxon>Cytophagales</taxon>
        <taxon>Hymenobacteraceae</taxon>
        <taxon>Hymenobacter</taxon>
    </lineage>
</organism>
<accession>A0ABS8AMK1</accession>
<name>A0ABS8AMK1_9BACT</name>
<keyword evidence="2" id="KW-1185">Reference proteome</keyword>
<evidence type="ECO:0000313" key="1">
    <source>
        <dbReference type="EMBL" id="MCB2406984.1"/>
    </source>
</evidence>
<dbReference type="Proteomes" id="UP001165296">
    <property type="component" value="Unassembled WGS sequence"/>
</dbReference>
<dbReference type="EMBL" id="JAJADR010000001">
    <property type="protein sequence ID" value="MCB2406984.1"/>
    <property type="molecule type" value="Genomic_DNA"/>
</dbReference>
<proteinExistence type="predicted"/>
<evidence type="ECO:0000313" key="2">
    <source>
        <dbReference type="Proteomes" id="UP001165296"/>
    </source>
</evidence>
<sequence length="818" mass="83497">MAANDSNTFQSVIDDANNLAALTAPLTQKVDKISADLDSVSNFLNQISTLSSDLNAATSDISDVQEVCLGLSPVPIVGELADAVADACTTINDTVGNAIKQINDFVQDTVSPANGVITDIKAGVADVDKALDDIADYVPIFTNTLAILQALDSIAENLITALAGSDLATRLTSLRTTYDTLRQDVEAGITTVKSVTQPISDALDAVAGPIETTVGYAGNVASAISSLGTVTGILDPIKSALDTVENAIAPVKWALDAVSCIFNKVLSPVINEVLEATGLQSLVDGIGKKLADALGISAILNDIEDAVSIQDLDTFATVIKNDAGSAASTFLGGWQQIKTALGKYSVNQDQARDQAIKDFVAAIAAAPAGSDVGIVPNWPLPPKNYVPPVAPAPKPSAYAAQFTSIHQQLQALAAPLPLAAVARFTALAQVAEPALGPLGPQWAPVVTMAAAVDPTNAAMATVRPAITQLNAKYAVFADTTPLASALGDQIGDITILLQTAAALIKLIDTFPLLGSVLTPLAAALNDQLSLCDAGTKAVVALNGAIGTVAPAVKTAGAAAPAPTLLTASAAKMTGWAKGAEMLARSIDQARTVKQTATSGPDLDAKQAQLNARCAALTGTLQTIAQCASDVNTQTKALDDQLVSYANALLEIATHGQLMSQQGQATADQVTKLVSVIHSLINPLTLIVNILNCTGTPMKTAASGVLQVVVHSAVSTATSSASAVQSLIDAGFNKFLPLSAMTTAAQAASNVLGAAMEAQLQKSSAAVSTALQTLQLQLQDSVSYTFPTADGTPSAPVSNQFLDATTGASTIALYHSLSA</sequence>
<reference evidence="1" key="1">
    <citation type="submission" date="2021-10" db="EMBL/GenBank/DDBJ databases">
        <authorList>
            <person name="Dean J.D."/>
            <person name="Kim M.K."/>
            <person name="Newey C.N."/>
            <person name="Stoker T.S."/>
            <person name="Thompson D.W."/>
            <person name="Grose J.H."/>
        </authorList>
    </citation>
    <scope>NUCLEOTIDE SEQUENCE</scope>
    <source>
        <strain evidence="1">BT178</strain>
    </source>
</reference>
<dbReference type="RefSeq" id="WP_226171867.1">
    <property type="nucleotide sequence ID" value="NZ_JAJADR010000001.1"/>
</dbReference>
<protein>
    <submittedName>
        <fullName evidence="1">Uncharacterized protein</fullName>
    </submittedName>
</protein>
<comment type="caution">
    <text evidence="1">The sequence shown here is derived from an EMBL/GenBank/DDBJ whole genome shotgun (WGS) entry which is preliminary data.</text>
</comment>